<dbReference type="GO" id="GO:0000166">
    <property type="term" value="F:nucleotide binding"/>
    <property type="evidence" value="ECO:0007669"/>
    <property type="project" value="UniProtKB-KW"/>
</dbReference>
<proteinExistence type="inferred from homology"/>
<dbReference type="Proteomes" id="UP000823921">
    <property type="component" value="Unassembled WGS sequence"/>
</dbReference>
<protein>
    <recommendedName>
        <fullName evidence="2">ribonucleoside-diphosphate reductase</fullName>
        <ecNumber evidence="2">1.17.4.1</ecNumber>
    </recommendedName>
</protein>
<comment type="similarity">
    <text evidence="1">Belongs to the ribonucleoside diphosphate reductase class-2 family.</text>
</comment>
<gene>
    <name evidence="7" type="ORF">H9712_05485</name>
</gene>
<reference evidence="7" key="2">
    <citation type="submission" date="2021-04" db="EMBL/GenBank/DDBJ databases">
        <authorList>
            <person name="Gilroy R."/>
        </authorList>
    </citation>
    <scope>NUCLEOTIDE SEQUENCE</scope>
    <source>
        <strain evidence="7">CHK192-8294</strain>
    </source>
</reference>
<evidence type="ECO:0000256" key="4">
    <source>
        <dbReference type="ARBA" id="ARBA00022741"/>
    </source>
</evidence>
<dbReference type="NCBIfam" id="TIGR03905">
    <property type="entry name" value="TIGR03905_4_Cys"/>
    <property type="match status" value="1"/>
</dbReference>
<sequence>MTIDYRPRGVCSNRMVVDVENGVIRSLQVQGGCNGNLQGISRLVEGMKVEEAIRRLEGIRCGFKATSCPDQLAQALKQSAQA</sequence>
<dbReference type="EMBL" id="DWXO01000053">
    <property type="protein sequence ID" value="HJB80416.1"/>
    <property type="molecule type" value="Genomic_DNA"/>
</dbReference>
<evidence type="ECO:0000313" key="7">
    <source>
        <dbReference type="EMBL" id="HJB80416.1"/>
    </source>
</evidence>
<accession>A0A9D2MMG7</accession>
<feature type="domain" description="TSCPD" evidence="6">
    <location>
        <begin position="7"/>
        <end position="78"/>
    </location>
</feature>
<dbReference type="InterPro" id="IPR024434">
    <property type="entry name" value="TSCPD_dom"/>
</dbReference>
<keyword evidence="4" id="KW-0547">Nucleotide-binding</keyword>
<evidence type="ECO:0000259" key="6">
    <source>
        <dbReference type="Pfam" id="PF12637"/>
    </source>
</evidence>
<evidence type="ECO:0000256" key="1">
    <source>
        <dbReference type="ARBA" id="ARBA00007405"/>
    </source>
</evidence>
<dbReference type="AlphaFoldDB" id="A0A9D2MMG7"/>
<keyword evidence="3" id="KW-0237">DNA synthesis</keyword>
<comment type="catalytic activity">
    <reaction evidence="5">
        <text>a 2'-deoxyribonucleoside 5'-diphosphate + [thioredoxin]-disulfide + H2O = a ribonucleoside 5'-diphosphate + [thioredoxin]-dithiol</text>
        <dbReference type="Rhea" id="RHEA:23252"/>
        <dbReference type="Rhea" id="RHEA-COMP:10698"/>
        <dbReference type="Rhea" id="RHEA-COMP:10700"/>
        <dbReference type="ChEBI" id="CHEBI:15377"/>
        <dbReference type="ChEBI" id="CHEBI:29950"/>
        <dbReference type="ChEBI" id="CHEBI:50058"/>
        <dbReference type="ChEBI" id="CHEBI:57930"/>
        <dbReference type="ChEBI" id="CHEBI:73316"/>
        <dbReference type="EC" id="1.17.4.1"/>
    </reaction>
</comment>
<dbReference type="Pfam" id="PF12637">
    <property type="entry name" value="TSCPD"/>
    <property type="match status" value="1"/>
</dbReference>
<evidence type="ECO:0000256" key="3">
    <source>
        <dbReference type="ARBA" id="ARBA00022634"/>
    </source>
</evidence>
<evidence type="ECO:0000313" key="8">
    <source>
        <dbReference type="Proteomes" id="UP000823921"/>
    </source>
</evidence>
<evidence type="ECO:0000256" key="5">
    <source>
        <dbReference type="ARBA" id="ARBA00047754"/>
    </source>
</evidence>
<dbReference type="InterPro" id="IPR023806">
    <property type="entry name" value="CHP03905"/>
</dbReference>
<dbReference type="EC" id="1.17.4.1" evidence="2"/>
<dbReference type="GO" id="GO:0071897">
    <property type="term" value="P:DNA biosynthetic process"/>
    <property type="evidence" value="ECO:0007669"/>
    <property type="project" value="UniProtKB-KW"/>
</dbReference>
<comment type="caution">
    <text evidence="7">The sequence shown here is derived from an EMBL/GenBank/DDBJ whole genome shotgun (WGS) entry which is preliminary data.</text>
</comment>
<dbReference type="GO" id="GO:0004748">
    <property type="term" value="F:ribonucleoside-diphosphate reductase activity, thioredoxin disulfide as acceptor"/>
    <property type="evidence" value="ECO:0007669"/>
    <property type="project" value="UniProtKB-EC"/>
</dbReference>
<evidence type="ECO:0000256" key="2">
    <source>
        <dbReference type="ARBA" id="ARBA00012274"/>
    </source>
</evidence>
<organism evidence="7 8">
    <name type="scientific">Candidatus Flavonifractor intestinigallinarum</name>
    <dbReference type="NCBI Taxonomy" id="2838586"/>
    <lineage>
        <taxon>Bacteria</taxon>
        <taxon>Bacillati</taxon>
        <taxon>Bacillota</taxon>
        <taxon>Clostridia</taxon>
        <taxon>Eubacteriales</taxon>
        <taxon>Oscillospiraceae</taxon>
        <taxon>Flavonifractor</taxon>
    </lineage>
</organism>
<reference evidence="7" key="1">
    <citation type="journal article" date="2021" name="PeerJ">
        <title>Extensive microbial diversity within the chicken gut microbiome revealed by metagenomics and culture.</title>
        <authorList>
            <person name="Gilroy R."/>
            <person name="Ravi A."/>
            <person name="Getino M."/>
            <person name="Pursley I."/>
            <person name="Horton D.L."/>
            <person name="Alikhan N.F."/>
            <person name="Baker D."/>
            <person name="Gharbi K."/>
            <person name="Hall N."/>
            <person name="Watson M."/>
            <person name="Adriaenssens E.M."/>
            <person name="Foster-Nyarko E."/>
            <person name="Jarju S."/>
            <person name="Secka A."/>
            <person name="Antonio M."/>
            <person name="Oren A."/>
            <person name="Chaudhuri R.R."/>
            <person name="La Ragione R."/>
            <person name="Hildebrand F."/>
            <person name="Pallen M.J."/>
        </authorList>
    </citation>
    <scope>NUCLEOTIDE SEQUENCE</scope>
    <source>
        <strain evidence="7">CHK192-8294</strain>
    </source>
</reference>
<name>A0A9D2MMG7_9FIRM</name>